<feature type="compositionally biased region" description="Low complexity" evidence="9">
    <location>
        <begin position="265"/>
        <end position="274"/>
    </location>
</feature>
<dbReference type="PANTHER" id="PTHR13437">
    <property type="entry name" value="NUCLEOPORIN P58/P45 NUCLEOPORIN-LIKE PROTEIN 1"/>
    <property type="match status" value="1"/>
</dbReference>
<dbReference type="GO" id="GO:0005643">
    <property type="term" value="C:nuclear pore"/>
    <property type="evidence" value="ECO:0007669"/>
    <property type="project" value="UniProtKB-SubCell"/>
</dbReference>
<dbReference type="GO" id="GO:0015031">
    <property type="term" value="P:protein transport"/>
    <property type="evidence" value="ECO:0007669"/>
    <property type="project" value="UniProtKB-KW"/>
</dbReference>
<feature type="coiled-coil region" evidence="8">
    <location>
        <begin position="401"/>
        <end position="428"/>
    </location>
</feature>
<dbReference type="InterPro" id="IPR025574">
    <property type="entry name" value="Nucleoporin_FG_rpt"/>
</dbReference>
<evidence type="ECO:0000256" key="6">
    <source>
        <dbReference type="ARBA" id="ARBA00023132"/>
    </source>
</evidence>
<feature type="compositionally biased region" description="Polar residues" evidence="9">
    <location>
        <begin position="91"/>
        <end position="104"/>
    </location>
</feature>
<feature type="signal peptide" evidence="10">
    <location>
        <begin position="1"/>
        <end position="18"/>
    </location>
</feature>
<comment type="caution">
    <text evidence="11">The sequence shown here is derived from an EMBL/GenBank/DDBJ whole genome shotgun (WGS) entry which is preliminary data.</text>
</comment>
<accession>A0A8H3AKK7</accession>
<feature type="compositionally biased region" description="Low complexity" evidence="9">
    <location>
        <begin position="226"/>
        <end position="246"/>
    </location>
</feature>
<reference evidence="11" key="1">
    <citation type="submission" date="2021-01" db="EMBL/GenBank/DDBJ databases">
        <authorList>
            <person name="Kaushik A."/>
        </authorList>
    </citation>
    <scope>NUCLEOTIDE SEQUENCE</scope>
    <source>
        <strain evidence="11">AG1-1C</strain>
    </source>
</reference>
<dbReference type="GO" id="GO:0051028">
    <property type="term" value="P:mRNA transport"/>
    <property type="evidence" value="ECO:0007669"/>
    <property type="project" value="UniProtKB-KW"/>
</dbReference>
<keyword evidence="5" id="KW-0811">Translocation</keyword>
<dbReference type="Pfam" id="PF13634">
    <property type="entry name" value="Nucleoporin_FG"/>
    <property type="match status" value="1"/>
</dbReference>
<gene>
    <name evidence="11" type="ORF">RDB_LOCUS99517</name>
</gene>
<dbReference type="Proteomes" id="UP000663846">
    <property type="component" value="Unassembled WGS sequence"/>
</dbReference>
<feature type="coiled-coil region" evidence="8">
    <location>
        <begin position="478"/>
        <end position="512"/>
    </location>
</feature>
<organism evidence="11 12">
    <name type="scientific">Rhizoctonia solani</name>
    <dbReference type="NCBI Taxonomy" id="456999"/>
    <lineage>
        <taxon>Eukaryota</taxon>
        <taxon>Fungi</taxon>
        <taxon>Dikarya</taxon>
        <taxon>Basidiomycota</taxon>
        <taxon>Agaricomycotina</taxon>
        <taxon>Agaricomycetes</taxon>
        <taxon>Cantharellales</taxon>
        <taxon>Ceratobasidiaceae</taxon>
        <taxon>Rhizoctonia</taxon>
    </lineage>
</organism>
<feature type="region of interest" description="Disordered" evidence="9">
    <location>
        <begin position="226"/>
        <end position="301"/>
    </location>
</feature>
<dbReference type="GO" id="GO:0008139">
    <property type="term" value="F:nuclear localization sequence binding"/>
    <property type="evidence" value="ECO:0007669"/>
    <property type="project" value="InterPro"/>
</dbReference>
<keyword evidence="3" id="KW-0509">mRNA transport</keyword>
<evidence type="ECO:0000256" key="10">
    <source>
        <dbReference type="SAM" id="SignalP"/>
    </source>
</evidence>
<feature type="chain" id="PRO_5034945738" evidence="10">
    <location>
        <begin position="19"/>
        <end position="595"/>
    </location>
</feature>
<evidence type="ECO:0000256" key="5">
    <source>
        <dbReference type="ARBA" id="ARBA00023010"/>
    </source>
</evidence>
<keyword evidence="7" id="KW-0539">Nucleus</keyword>
<proteinExistence type="predicted"/>
<feature type="region of interest" description="Disordered" evidence="9">
    <location>
        <begin position="42"/>
        <end position="105"/>
    </location>
</feature>
<dbReference type="Gene3D" id="6.10.140.1350">
    <property type="match status" value="1"/>
</dbReference>
<keyword evidence="4" id="KW-0653">Protein transport</keyword>
<evidence type="ECO:0000313" key="12">
    <source>
        <dbReference type="Proteomes" id="UP000663846"/>
    </source>
</evidence>
<sequence>MVIVSLLTFSLPKLTVHGDDLSYSAAGSAYAPHTLAFSTATATRHHNSPELKRMPRRPAPSALHLVKGPAPARGEPRHTLPAPPQPVFQPKTITKPRSSSTASRNRVDAPLLTFIGPDPTDKSSVDGVMFESPIERGYIPQWDANPVAVTGVNRRTQPGPWDRTRVNALPQAQIAELIAVPKPVAANPVPLWQLDPVHFWPKMFNFGSTAAKPATTGFGGSLFGQPNTAQTTPAAPATTGGLFGATNTTGQPTSAPATTTGGMFGSTQPAAGSTTAGGGLFGGQQPGANTTTGTTGGLFGAQPAANTGGLFGAQPATSTATAGGLFGAQPGANTTAGTTGSSFGFGAPAATAAPVQPAAQASGPFTRTTKFNDLPDAQKRVFEEIESFIQGRVQISVELKAQKLGEEIAKEQAALDELNKSLSAASSALSSDRLAADDQRTKTDRNLQDALVATRIIDGFTKPQQMGGYLTSYANFPLEYFTRQVEEMKERVQRYKSTMEQIERKLAQVYEANSAQPAQPSPQAIANALRAQHASFMALAARTAEIDAAVQKHKAAYTARWRAQTGSARDPFAPASKEDDTLDALMSMSVSVAGR</sequence>
<feature type="compositionally biased region" description="Polar residues" evidence="9">
    <location>
        <begin position="247"/>
        <end position="261"/>
    </location>
</feature>
<evidence type="ECO:0000313" key="11">
    <source>
        <dbReference type="EMBL" id="CAE6426448.1"/>
    </source>
</evidence>
<keyword evidence="6" id="KW-0906">Nuclear pore complex</keyword>
<evidence type="ECO:0000256" key="2">
    <source>
        <dbReference type="ARBA" id="ARBA00022448"/>
    </source>
</evidence>
<feature type="compositionally biased region" description="Gly residues" evidence="9">
    <location>
        <begin position="275"/>
        <end position="285"/>
    </location>
</feature>
<protein>
    <submittedName>
        <fullName evidence="11">Uncharacterized protein</fullName>
    </submittedName>
</protein>
<evidence type="ECO:0000256" key="1">
    <source>
        <dbReference type="ARBA" id="ARBA00004567"/>
    </source>
</evidence>
<name>A0A8H3AKK7_9AGAM</name>
<keyword evidence="2" id="KW-0813">Transport</keyword>
<dbReference type="PANTHER" id="PTHR13437:SF2">
    <property type="entry name" value="NUCLEOPORIN P58_P45"/>
    <property type="match status" value="1"/>
</dbReference>
<evidence type="ECO:0000256" key="9">
    <source>
        <dbReference type="SAM" id="MobiDB-lite"/>
    </source>
</evidence>
<dbReference type="InterPro" id="IPR024882">
    <property type="entry name" value="NUP58/p45/49"/>
</dbReference>
<evidence type="ECO:0000256" key="3">
    <source>
        <dbReference type="ARBA" id="ARBA00022816"/>
    </source>
</evidence>
<evidence type="ECO:0000256" key="8">
    <source>
        <dbReference type="SAM" id="Coils"/>
    </source>
</evidence>
<keyword evidence="10" id="KW-0732">Signal</keyword>
<dbReference type="GO" id="GO:0017056">
    <property type="term" value="F:structural constituent of nuclear pore"/>
    <property type="evidence" value="ECO:0007669"/>
    <property type="project" value="InterPro"/>
</dbReference>
<dbReference type="AlphaFoldDB" id="A0A8H3AKK7"/>
<evidence type="ECO:0000256" key="4">
    <source>
        <dbReference type="ARBA" id="ARBA00022927"/>
    </source>
</evidence>
<dbReference type="EMBL" id="CAJMWS010000325">
    <property type="protein sequence ID" value="CAE6426448.1"/>
    <property type="molecule type" value="Genomic_DNA"/>
</dbReference>
<evidence type="ECO:0000256" key="7">
    <source>
        <dbReference type="ARBA" id="ARBA00023242"/>
    </source>
</evidence>
<keyword evidence="8" id="KW-0175">Coiled coil</keyword>
<comment type="subcellular location">
    <subcellularLocation>
        <location evidence="1">Nucleus</location>
        <location evidence="1">Nuclear pore complex</location>
    </subcellularLocation>
</comment>